<keyword evidence="2" id="KW-0238">DNA-binding</keyword>
<reference evidence="5 6" key="1">
    <citation type="submission" date="2019-10" db="EMBL/GenBank/DDBJ databases">
        <title>Genomic analysis of Raineyella sp. CBA3103.</title>
        <authorList>
            <person name="Roh S.W."/>
        </authorList>
    </citation>
    <scope>NUCLEOTIDE SEQUENCE [LARGE SCALE GENOMIC DNA]</scope>
    <source>
        <strain evidence="5 6">CBA3103</strain>
    </source>
</reference>
<name>A0A5Q2FFK8_9ACTN</name>
<keyword evidence="1" id="KW-0805">Transcription regulation</keyword>
<dbReference type="InterPro" id="IPR002577">
    <property type="entry name" value="HTH_HxlR"/>
</dbReference>
<dbReference type="PANTHER" id="PTHR33204:SF18">
    <property type="entry name" value="TRANSCRIPTIONAL REGULATORY PROTEIN"/>
    <property type="match status" value="1"/>
</dbReference>
<evidence type="ECO:0000313" key="5">
    <source>
        <dbReference type="EMBL" id="QGF24577.1"/>
    </source>
</evidence>
<keyword evidence="3" id="KW-0804">Transcription</keyword>
<dbReference type="Proteomes" id="UP000386847">
    <property type="component" value="Chromosome"/>
</dbReference>
<dbReference type="InterPro" id="IPR036388">
    <property type="entry name" value="WH-like_DNA-bd_sf"/>
</dbReference>
<evidence type="ECO:0000256" key="2">
    <source>
        <dbReference type="ARBA" id="ARBA00023125"/>
    </source>
</evidence>
<dbReference type="PROSITE" id="PS51118">
    <property type="entry name" value="HTH_HXLR"/>
    <property type="match status" value="1"/>
</dbReference>
<evidence type="ECO:0000256" key="3">
    <source>
        <dbReference type="ARBA" id="ARBA00023163"/>
    </source>
</evidence>
<dbReference type="PANTHER" id="PTHR33204">
    <property type="entry name" value="TRANSCRIPTIONAL REGULATOR, MARR FAMILY"/>
    <property type="match status" value="1"/>
</dbReference>
<protein>
    <submittedName>
        <fullName evidence="5">Transcriptional regulator</fullName>
    </submittedName>
</protein>
<proteinExistence type="predicted"/>
<organism evidence="5 6">
    <name type="scientific">Raineyella fluvialis</name>
    <dbReference type="NCBI Taxonomy" id="2662261"/>
    <lineage>
        <taxon>Bacteria</taxon>
        <taxon>Bacillati</taxon>
        <taxon>Actinomycetota</taxon>
        <taxon>Actinomycetes</taxon>
        <taxon>Propionibacteriales</taxon>
        <taxon>Propionibacteriaceae</taxon>
        <taxon>Raineyella</taxon>
    </lineage>
</organism>
<keyword evidence="6" id="KW-1185">Reference proteome</keyword>
<dbReference type="InterPro" id="IPR036390">
    <property type="entry name" value="WH_DNA-bd_sf"/>
</dbReference>
<dbReference type="KEGG" id="rain:Rai3103_14090"/>
<feature type="domain" description="HTH hxlR-type" evidence="4">
    <location>
        <begin position="12"/>
        <end position="108"/>
    </location>
</feature>
<gene>
    <name evidence="5" type="ORF">Rai3103_14090</name>
</gene>
<accession>A0A5Q2FFK8</accession>
<dbReference type="EMBL" id="CP045725">
    <property type="protein sequence ID" value="QGF24577.1"/>
    <property type="molecule type" value="Genomic_DNA"/>
</dbReference>
<dbReference type="Pfam" id="PF01638">
    <property type="entry name" value="HxlR"/>
    <property type="match status" value="1"/>
</dbReference>
<evidence type="ECO:0000259" key="4">
    <source>
        <dbReference type="PROSITE" id="PS51118"/>
    </source>
</evidence>
<dbReference type="AlphaFoldDB" id="A0A5Q2FFK8"/>
<evidence type="ECO:0000256" key="1">
    <source>
        <dbReference type="ARBA" id="ARBA00023015"/>
    </source>
</evidence>
<sequence>MTRPFDVFDHDCPSREIVDDVVDRWSALVLVALIDSPHRFSETARTVGGISDRMLARTLTTLTTDGLVTRIEHSGQRVEYRLTEAGRRIAVALQGVVEAIYDVMPEVMRVHDAGTVADPT</sequence>
<evidence type="ECO:0000313" key="6">
    <source>
        <dbReference type="Proteomes" id="UP000386847"/>
    </source>
</evidence>
<dbReference type="GO" id="GO:0003677">
    <property type="term" value="F:DNA binding"/>
    <property type="evidence" value="ECO:0007669"/>
    <property type="project" value="UniProtKB-KW"/>
</dbReference>
<dbReference type="Gene3D" id="1.10.10.10">
    <property type="entry name" value="Winged helix-like DNA-binding domain superfamily/Winged helix DNA-binding domain"/>
    <property type="match status" value="1"/>
</dbReference>
<dbReference type="SUPFAM" id="SSF46785">
    <property type="entry name" value="Winged helix' DNA-binding domain"/>
    <property type="match status" value="1"/>
</dbReference>
<dbReference type="RefSeq" id="WP_153573106.1">
    <property type="nucleotide sequence ID" value="NZ_CP045725.1"/>
</dbReference>